<keyword evidence="2" id="KW-0396">Initiation factor</keyword>
<dbReference type="PANTHER" id="PTHR23253">
    <property type="entry name" value="EUKARYOTIC TRANSLATION INITIATION FACTOR 4 GAMMA"/>
    <property type="match status" value="1"/>
</dbReference>
<evidence type="ECO:0000256" key="2">
    <source>
        <dbReference type="ARBA" id="ARBA00022540"/>
    </source>
</evidence>
<organism evidence="5 6">
    <name type="scientific">Sipha flava</name>
    <name type="common">yellow sugarcane aphid</name>
    <dbReference type="NCBI Taxonomy" id="143950"/>
    <lineage>
        <taxon>Eukaryota</taxon>
        <taxon>Metazoa</taxon>
        <taxon>Ecdysozoa</taxon>
        <taxon>Arthropoda</taxon>
        <taxon>Hexapoda</taxon>
        <taxon>Insecta</taxon>
        <taxon>Pterygota</taxon>
        <taxon>Neoptera</taxon>
        <taxon>Paraneoptera</taxon>
        <taxon>Hemiptera</taxon>
        <taxon>Sternorrhyncha</taxon>
        <taxon>Aphidomorpha</taxon>
        <taxon>Aphidoidea</taxon>
        <taxon>Aphididae</taxon>
        <taxon>Sipha</taxon>
    </lineage>
</organism>
<dbReference type="GO" id="GO:0003743">
    <property type="term" value="F:translation initiation factor activity"/>
    <property type="evidence" value="ECO:0007669"/>
    <property type="project" value="UniProtKB-KW"/>
</dbReference>
<dbReference type="GO" id="GO:0016281">
    <property type="term" value="C:eukaryotic translation initiation factor 4F complex"/>
    <property type="evidence" value="ECO:0007669"/>
    <property type="project" value="TreeGrafter"/>
</dbReference>
<gene>
    <name evidence="6" type="primary">LOC112693368</name>
</gene>
<proteinExistence type="inferred from homology"/>
<keyword evidence="5" id="KW-1185">Reference proteome</keyword>
<name>A0A8B8GMH8_9HEMI</name>
<dbReference type="GO" id="GO:0003729">
    <property type="term" value="F:mRNA binding"/>
    <property type="evidence" value="ECO:0007669"/>
    <property type="project" value="TreeGrafter"/>
</dbReference>
<comment type="similarity">
    <text evidence="1">Belongs to the eukaryotic initiation factor 4G family.</text>
</comment>
<keyword evidence="3" id="KW-0648">Protein biosynthesis</keyword>
<dbReference type="SMART" id="SM00543">
    <property type="entry name" value="MIF4G"/>
    <property type="match status" value="1"/>
</dbReference>
<dbReference type="InterPro" id="IPR003890">
    <property type="entry name" value="MIF4G-like_typ-3"/>
</dbReference>
<protein>
    <submittedName>
        <fullName evidence="6">Eukaryotic translation initiation factor 4 gamma 3-like</fullName>
    </submittedName>
</protein>
<evidence type="ECO:0000313" key="6">
    <source>
        <dbReference type="RefSeq" id="XP_025424180.1"/>
    </source>
</evidence>
<reference evidence="6" key="1">
    <citation type="submission" date="2025-08" db="UniProtKB">
        <authorList>
            <consortium name="RefSeq"/>
        </authorList>
    </citation>
    <scope>IDENTIFICATION</scope>
    <source>
        <tissue evidence="6">Whole body</tissue>
    </source>
</reference>
<dbReference type="GeneID" id="112693368"/>
<sequence>MTTMEASCEPVEIFNLVQSIVQDINIKNFKNMADQIVSISIKTVDIFEKMVDIIYAGAFNKPNFITLYANLCAHMINYATFNELHNTETTFQLILAQKCFEGCTSHYTSQEEVSKLKENFKNSNMTPSIFKNRLNTIHFQYYNSSLTHCKFIGELFKQGALTEKNILACIEELMKVKDDLNIHCLCTILQIGGSKLSKNHNLDNIVSYILSFKIENSVLIKISPTLESSIFKIQSLHFKGWINEEAVKLIESNENHSLFEKLPEESKKSYELKSHTVMAQCIIDECIVVLNSFDEKNERSIKEIVRKLNNTNSWIKYDQVSFVASLILITLNESQSIRYKAGILLNKLVTERLLSRDSVSSGIYKVMNDSELKIELPKLSDLLFDIASRHINTYLTYISYFK</sequence>
<dbReference type="Pfam" id="PF02854">
    <property type="entry name" value="MIF4G"/>
    <property type="match status" value="1"/>
</dbReference>
<dbReference type="AlphaFoldDB" id="A0A8B8GMH8"/>
<accession>A0A8B8GMH8</accession>
<feature type="domain" description="MIF4G" evidence="4">
    <location>
        <begin position="14"/>
        <end position="237"/>
    </location>
</feature>
<evidence type="ECO:0000256" key="1">
    <source>
        <dbReference type="ARBA" id="ARBA00005775"/>
    </source>
</evidence>
<dbReference type="Gene3D" id="1.25.40.180">
    <property type="match status" value="2"/>
</dbReference>
<dbReference type="RefSeq" id="XP_025424180.1">
    <property type="nucleotide sequence ID" value="XM_025568395.1"/>
</dbReference>
<dbReference type="PANTHER" id="PTHR23253:SF9">
    <property type="entry name" value="EUKARYOTIC TRANSLATION INITIATION FACTOR 4 GAMMA 2"/>
    <property type="match status" value="1"/>
</dbReference>
<evidence type="ECO:0000256" key="3">
    <source>
        <dbReference type="ARBA" id="ARBA00022917"/>
    </source>
</evidence>
<dbReference type="Proteomes" id="UP000694846">
    <property type="component" value="Unplaced"/>
</dbReference>
<dbReference type="SUPFAM" id="SSF48371">
    <property type="entry name" value="ARM repeat"/>
    <property type="match status" value="1"/>
</dbReference>
<evidence type="ECO:0000313" key="5">
    <source>
        <dbReference type="Proteomes" id="UP000694846"/>
    </source>
</evidence>
<feature type="non-terminal residue" evidence="6">
    <location>
        <position position="402"/>
    </location>
</feature>
<evidence type="ECO:0000259" key="4">
    <source>
        <dbReference type="SMART" id="SM00543"/>
    </source>
</evidence>
<dbReference type="InterPro" id="IPR016024">
    <property type="entry name" value="ARM-type_fold"/>
</dbReference>